<keyword evidence="1" id="KW-0677">Repeat</keyword>
<dbReference type="PANTHER" id="PTHR44858:SF1">
    <property type="entry name" value="UDP-N-ACETYLGLUCOSAMINE--PEPTIDE N-ACETYLGLUCOSAMINYLTRANSFERASE SPINDLY-RELATED"/>
    <property type="match status" value="1"/>
</dbReference>
<evidence type="ECO:0000256" key="2">
    <source>
        <dbReference type="ARBA" id="ARBA00022803"/>
    </source>
</evidence>
<feature type="repeat" description="TPR" evidence="3">
    <location>
        <begin position="56"/>
        <end position="89"/>
    </location>
</feature>
<dbReference type="InterPro" id="IPR050498">
    <property type="entry name" value="Ycf3"/>
</dbReference>
<evidence type="ECO:0000256" key="3">
    <source>
        <dbReference type="PROSITE-ProRule" id="PRU00339"/>
    </source>
</evidence>
<name>A0A5B8UQ22_9SPHI</name>
<feature type="region of interest" description="Disordered" evidence="4">
    <location>
        <begin position="163"/>
        <end position="183"/>
    </location>
</feature>
<reference evidence="6 7" key="1">
    <citation type="journal article" date="2017" name="Curr. Microbiol.">
        <title>Mucilaginibacter ginsenosidivorans sp. nov., Isolated from Soil of Ginseng Field.</title>
        <authorList>
            <person name="Kim M.M."/>
            <person name="Siddiqi M.Z."/>
            <person name="Im W.T."/>
        </authorList>
    </citation>
    <scope>NUCLEOTIDE SEQUENCE [LARGE SCALE GENOMIC DNA]</scope>
    <source>
        <strain evidence="6 7">Gsoil 3017</strain>
    </source>
</reference>
<keyword evidence="5" id="KW-0732">Signal</keyword>
<accession>A0A5B8UQ22</accession>
<dbReference type="AlphaFoldDB" id="A0A5B8UQ22"/>
<gene>
    <name evidence="6" type="ORF">FRZ54_00810</name>
</gene>
<feature type="chain" id="PRO_5022733420" evidence="5">
    <location>
        <begin position="24"/>
        <end position="574"/>
    </location>
</feature>
<evidence type="ECO:0000256" key="1">
    <source>
        <dbReference type="ARBA" id="ARBA00022737"/>
    </source>
</evidence>
<dbReference type="SUPFAM" id="SSF48452">
    <property type="entry name" value="TPR-like"/>
    <property type="match status" value="2"/>
</dbReference>
<dbReference type="OrthoDB" id="638548at2"/>
<dbReference type="SMART" id="SM00028">
    <property type="entry name" value="TPR"/>
    <property type="match status" value="5"/>
</dbReference>
<keyword evidence="2 3" id="KW-0802">TPR repeat</keyword>
<dbReference type="PANTHER" id="PTHR44858">
    <property type="entry name" value="TETRATRICOPEPTIDE REPEAT PROTEIN 6"/>
    <property type="match status" value="1"/>
</dbReference>
<evidence type="ECO:0000256" key="4">
    <source>
        <dbReference type="SAM" id="MobiDB-lite"/>
    </source>
</evidence>
<protein>
    <submittedName>
        <fullName evidence="6">Tetratricopeptide repeat protein</fullName>
    </submittedName>
</protein>
<dbReference type="KEGG" id="mgin:FRZ54_00810"/>
<evidence type="ECO:0000256" key="5">
    <source>
        <dbReference type="SAM" id="SignalP"/>
    </source>
</evidence>
<dbReference type="EMBL" id="CP042436">
    <property type="protein sequence ID" value="QEC61180.1"/>
    <property type="molecule type" value="Genomic_DNA"/>
</dbReference>
<sequence>MKIIKKIAVAGLGLLFTGSSVFAQSLADAKKAIGAEQYQKAKSMLKNLTVTEPTKDENYFYLGWVYLKQDYPDSAKAFFQKGLNINPKSALNYAGLGTVARLDKDQSTASSDFSQAIALAGKDSKPYVYIAKGYLLPDQNGKVTPAEATAALDVLNKGAVASAEKSKKDKHAEPAPTDPELFMTRGEANRLLLKSNDAYTDFSTAQTLDPQSPATYVALGVLWKYADNFDGAEEQFKQALSKDPNYGPAYREWAETDYRWAHTVPAKASEKIKEAVEHYKKYLSLTDNSVESQMRYADFLINAGDYQTLQQVATDLTKAAGTNLRVYRYLMYAAAENKDYPAGLQAGNTWMTKADPKRLIPRDYLYYGRIQIASGQDSVGIATLRKALTLDSSATDVYGEIANTLWSKRKYGQAGDAYAVFIEKGGRQVTLNDYLKEGISYYFSVNPNKPDTTVLNKADSALSYIQHKATTPPPIVILYRARVNDLKDGDRNNIKGLAKPYYEQFITAMSAKATPSDDEKRGLIDAYDYLGSYYEFKEKDQAKAAENYTKAKELDPTNKQAAEYFKRKGGAKSK</sequence>
<dbReference type="InterPro" id="IPR019734">
    <property type="entry name" value="TPR_rpt"/>
</dbReference>
<feature type="signal peptide" evidence="5">
    <location>
        <begin position="1"/>
        <end position="23"/>
    </location>
</feature>
<dbReference type="Proteomes" id="UP000321479">
    <property type="component" value="Chromosome"/>
</dbReference>
<dbReference type="PROSITE" id="PS50005">
    <property type="entry name" value="TPR"/>
    <property type="match status" value="2"/>
</dbReference>
<feature type="compositionally biased region" description="Basic and acidic residues" evidence="4">
    <location>
        <begin position="164"/>
        <end position="173"/>
    </location>
</feature>
<dbReference type="RefSeq" id="WP_147029759.1">
    <property type="nucleotide sequence ID" value="NZ_CP042436.1"/>
</dbReference>
<organism evidence="6 7">
    <name type="scientific">Mucilaginibacter ginsenosidivorans</name>
    <dbReference type="NCBI Taxonomy" id="398053"/>
    <lineage>
        <taxon>Bacteria</taxon>
        <taxon>Pseudomonadati</taxon>
        <taxon>Bacteroidota</taxon>
        <taxon>Sphingobacteriia</taxon>
        <taxon>Sphingobacteriales</taxon>
        <taxon>Sphingobacteriaceae</taxon>
        <taxon>Mucilaginibacter</taxon>
    </lineage>
</organism>
<keyword evidence="7" id="KW-1185">Reference proteome</keyword>
<dbReference type="Pfam" id="PF13181">
    <property type="entry name" value="TPR_8"/>
    <property type="match status" value="1"/>
</dbReference>
<dbReference type="Gene3D" id="1.25.40.10">
    <property type="entry name" value="Tetratricopeptide repeat domain"/>
    <property type="match status" value="3"/>
</dbReference>
<dbReference type="InterPro" id="IPR011990">
    <property type="entry name" value="TPR-like_helical_dom_sf"/>
</dbReference>
<evidence type="ECO:0000313" key="7">
    <source>
        <dbReference type="Proteomes" id="UP000321479"/>
    </source>
</evidence>
<proteinExistence type="predicted"/>
<feature type="repeat" description="TPR" evidence="3">
    <location>
        <begin position="213"/>
        <end position="246"/>
    </location>
</feature>
<evidence type="ECO:0000313" key="6">
    <source>
        <dbReference type="EMBL" id="QEC61180.1"/>
    </source>
</evidence>